<dbReference type="SUPFAM" id="SSF46785">
    <property type="entry name" value="Winged helix' DNA-binding domain"/>
    <property type="match status" value="1"/>
</dbReference>
<evidence type="ECO:0000256" key="1">
    <source>
        <dbReference type="ARBA" id="ARBA00009437"/>
    </source>
</evidence>
<dbReference type="PRINTS" id="PR00039">
    <property type="entry name" value="HTHLYSR"/>
</dbReference>
<dbReference type="SUPFAM" id="SSF53850">
    <property type="entry name" value="Periplasmic binding protein-like II"/>
    <property type="match status" value="1"/>
</dbReference>
<evidence type="ECO:0000256" key="2">
    <source>
        <dbReference type="ARBA" id="ARBA00023015"/>
    </source>
</evidence>
<evidence type="ECO:0000256" key="3">
    <source>
        <dbReference type="ARBA" id="ARBA00023125"/>
    </source>
</evidence>
<keyword evidence="4" id="KW-0804">Transcription</keyword>
<sequence>MRHTQLRSFHVVADVGSVTAAARQLHVSQPTLTTQIRALEEDYSVELFVRAGGRLRLTEAGEQLQQITRRIFAEEADARHFLTESSELRTGHLRVGAVGPFHVTEMLVAFHARYPQIEISVSVGNSHDVLQSLLDFRSDVAILAHVEPDPRLWISQYSKDPIVAFGRRDHPLFAGDRAGLSIHELDGQAMVMREHGSNTRRATEEAMAKAKVTPRIVMEIGSREAVREAVASGVGFGVVSVAEYIGDERITYLPVTDAEIYNYARIVCMRDRIHARMIAAFLAVTKGVRRSRGG</sequence>
<keyword evidence="7" id="KW-1185">Reference proteome</keyword>
<organism evidence="6 7">
    <name type="scientific">Phreatobacter stygius</name>
    <dbReference type="NCBI Taxonomy" id="1940610"/>
    <lineage>
        <taxon>Bacteria</taxon>
        <taxon>Pseudomonadati</taxon>
        <taxon>Pseudomonadota</taxon>
        <taxon>Alphaproteobacteria</taxon>
        <taxon>Hyphomicrobiales</taxon>
        <taxon>Phreatobacteraceae</taxon>
        <taxon>Phreatobacter</taxon>
    </lineage>
</organism>
<evidence type="ECO:0000256" key="4">
    <source>
        <dbReference type="ARBA" id="ARBA00023163"/>
    </source>
</evidence>
<dbReference type="FunFam" id="1.10.10.10:FF:000001">
    <property type="entry name" value="LysR family transcriptional regulator"/>
    <property type="match status" value="1"/>
</dbReference>
<dbReference type="Gene3D" id="1.10.10.10">
    <property type="entry name" value="Winged helix-like DNA-binding domain superfamily/Winged helix DNA-binding domain"/>
    <property type="match status" value="1"/>
</dbReference>
<evidence type="ECO:0000313" key="7">
    <source>
        <dbReference type="Proteomes" id="UP000298781"/>
    </source>
</evidence>
<feature type="domain" description="HTH lysR-type" evidence="5">
    <location>
        <begin position="1"/>
        <end position="58"/>
    </location>
</feature>
<dbReference type="PROSITE" id="PS50931">
    <property type="entry name" value="HTH_LYSR"/>
    <property type="match status" value="1"/>
</dbReference>
<dbReference type="KEGG" id="pstg:E8M01_18215"/>
<keyword evidence="2" id="KW-0805">Transcription regulation</keyword>
<evidence type="ECO:0000313" key="6">
    <source>
        <dbReference type="EMBL" id="QCI65974.1"/>
    </source>
</evidence>
<comment type="similarity">
    <text evidence="1">Belongs to the LysR transcriptional regulatory family.</text>
</comment>
<dbReference type="InterPro" id="IPR036390">
    <property type="entry name" value="WH_DNA-bd_sf"/>
</dbReference>
<protein>
    <submittedName>
        <fullName evidence="6">LysR family transcriptional regulator</fullName>
    </submittedName>
</protein>
<dbReference type="InterPro" id="IPR000847">
    <property type="entry name" value="LysR_HTH_N"/>
</dbReference>
<dbReference type="Proteomes" id="UP000298781">
    <property type="component" value="Chromosome"/>
</dbReference>
<dbReference type="EMBL" id="CP039690">
    <property type="protein sequence ID" value="QCI65974.1"/>
    <property type="molecule type" value="Genomic_DNA"/>
</dbReference>
<dbReference type="InterPro" id="IPR005119">
    <property type="entry name" value="LysR_subst-bd"/>
</dbReference>
<dbReference type="Pfam" id="PF03466">
    <property type="entry name" value="LysR_substrate"/>
    <property type="match status" value="1"/>
</dbReference>
<keyword evidence="3" id="KW-0238">DNA-binding</keyword>
<dbReference type="GO" id="GO:0003700">
    <property type="term" value="F:DNA-binding transcription factor activity"/>
    <property type="evidence" value="ECO:0007669"/>
    <property type="project" value="InterPro"/>
</dbReference>
<proteinExistence type="inferred from homology"/>
<gene>
    <name evidence="6" type="ORF">E8M01_18215</name>
</gene>
<reference evidence="6 7" key="1">
    <citation type="submission" date="2019-04" db="EMBL/GenBank/DDBJ databases">
        <title>Phreatobacter aquaticus sp. nov.</title>
        <authorList>
            <person name="Choi A."/>
        </authorList>
    </citation>
    <scope>NUCLEOTIDE SEQUENCE [LARGE SCALE GENOMIC DNA]</scope>
    <source>
        <strain evidence="6 7">KCTC 52518</strain>
    </source>
</reference>
<dbReference type="OrthoDB" id="9808620at2"/>
<dbReference type="PANTHER" id="PTHR30126">
    <property type="entry name" value="HTH-TYPE TRANSCRIPTIONAL REGULATOR"/>
    <property type="match status" value="1"/>
</dbReference>
<dbReference type="Pfam" id="PF00126">
    <property type="entry name" value="HTH_1"/>
    <property type="match status" value="1"/>
</dbReference>
<dbReference type="RefSeq" id="WP_136961420.1">
    <property type="nucleotide sequence ID" value="NZ_CP039690.1"/>
</dbReference>
<dbReference type="InterPro" id="IPR036388">
    <property type="entry name" value="WH-like_DNA-bd_sf"/>
</dbReference>
<accession>A0A4D7AWD5</accession>
<dbReference type="PANTHER" id="PTHR30126:SF94">
    <property type="entry name" value="LYSR FAMILY TRANSCRIPTIONAL REGULATOR"/>
    <property type="match status" value="1"/>
</dbReference>
<name>A0A4D7AWD5_9HYPH</name>
<dbReference type="AlphaFoldDB" id="A0A4D7AWD5"/>
<dbReference type="GO" id="GO:0000976">
    <property type="term" value="F:transcription cis-regulatory region binding"/>
    <property type="evidence" value="ECO:0007669"/>
    <property type="project" value="TreeGrafter"/>
</dbReference>
<dbReference type="Gene3D" id="3.40.190.290">
    <property type="match status" value="1"/>
</dbReference>
<evidence type="ECO:0000259" key="5">
    <source>
        <dbReference type="PROSITE" id="PS50931"/>
    </source>
</evidence>